<dbReference type="GO" id="GO:0003700">
    <property type="term" value="F:DNA-binding transcription factor activity"/>
    <property type="evidence" value="ECO:0007669"/>
    <property type="project" value="TreeGrafter"/>
</dbReference>
<gene>
    <name evidence="6" type="ORF">E3O32_10565</name>
</gene>
<proteinExistence type="predicted"/>
<evidence type="ECO:0000256" key="3">
    <source>
        <dbReference type="ARBA" id="ARBA00023163"/>
    </source>
</evidence>
<dbReference type="Gene3D" id="3.30.450.40">
    <property type="match status" value="2"/>
</dbReference>
<evidence type="ECO:0000256" key="2">
    <source>
        <dbReference type="ARBA" id="ARBA00023125"/>
    </source>
</evidence>
<dbReference type="GO" id="GO:0003677">
    <property type="term" value="F:DNA binding"/>
    <property type="evidence" value="ECO:0007669"/>
    <property type="project" value="UniProtKB-KW"/>
</dbReference>
<dbReference type="AlphaFoldDB" id="A0A4R8W5G5"/>
<accession>A0A4R8W5G5</accession>
<evidence type="ECO:0000259" key="5">
    <source>
        <dbReference type="PROSITE" id="PS51078"/>
    </source>
</evidence>
<dbReference type="InterPro" id="IPR036388">
    <property type="entry name" value="WH-like_DNA-bd_sf"/>
</dbReference>
<sequence length="227" mass="23905">MAESSTRTVERALDLLAVICDGDGLTLSESSRAVDLSPSTALRLLRTLETRGFVRRGDDGSYGPGSRIIQLGAQSLSSESLVTLSRQAMEDLVALTGESAYLSVEGHDRSSLYIAIAPGTHSVRHANWVGRTVPLERSAVGQVLTGHTPAVGYVVVERGVETDVTAIAAPIRSEQRVVAALSLVIPSYRVTPADLDRYGPLLVRAAGTVSAGLGKTAPAPPEPREHA</sequence>
<dbReference type="InterPro" id="IPR050707">
    <property type="entry name" value="HTH_MetabolicPath_Reg"/>
</dbReference>
<evidence type="ECO:0000313" key="6">
    <source>
        <dbReference type="EMBL" id="TFC03061.1"/>
    </source>
</evidence>
<dbReference type="Pfam" id="PF09339">
    <property type="entry name" value="HTH_IclR"/>
    <property type="match status" value="1"/>
</dbReference>
<keyword evidence="3" id="KW-0804">Transcription</keyword>
<evidence type="ECO:0000259" key="4">
    <source>
        <dbReference type="PROSITE" id="PS51077"/>
    </source>
</evidence>
<reference evidence="6 7" key="1">
    <citation type="submission" date="2019-03" db="EMBL/GenBank/DDBJ databases">
        <title>Genomics of glacier-inhabiting Cryobacterium strains.</title>
        <authorList>
            <person name="Liu Q."/>
            <person name="Xin Y.-H."/>
        </authorList>
    </citation>
    <scope>NUCLEOTIDE SEQUENCE [LARGE SCALE GENOMIC DNA]</scope>
    <source>
        <strain evidence="6 7">RHLT2-21</strain>
    </source>
</reference>
<dbReference type="PANTHER" id="PTHR30136">
    <property type="entry name" value="HELIX-TURN-HELIX TRANSCRIPTIONAL REGULATOR, ICLR FAMILY"/>
    <property type="match status" value="1"/>
</dbReference>
<comment type="caution">
    <text evidence="6">The sequence shown here is derived from an EMBL/GenBank/DDBJ whole genome shotgun (WGS) entry which is preliminary data.</text>
</comment>
<dbReference type="InterPro" id="IPR029016">
    <property type="entry name" value="GAF-like_dom_sf"/>
</dbReference>
<dbReference type="Proteomes" id="UP000297643">
    <property type="component" value="Unassembled WGS sequence"/>
</dbReference>
<evidence type="ECO:0000313" key="7">
    <source>
        <dbReference type="Proteomes" id="UP000297643"/>
    </source>
</evidence>
<organism evidence="6 7">
    <name type="scientific">Cryobacterium mannosilyticum</name>
    <dbReference type="NCBI Taxonomy" id="1259190"/>
    <lineage>
        <taxon>Bacteria</taxon>
        <taxon>Bacillati</taxon>
        <taxon>Actinomycetota</taxon>
        <taxon>Actinomycetes</taxon>
        <taxon>Micrococcales</taxon>
        <taxon>Microbacteriaceae</taxon>
        <taxon>Cryobacterium</taxon>
    </lineage>
</organism>
<keyword evidence="1" id="KW-0805">Transcription regulation</keyword>
<dbReference type="SUPFAM" id="SSF55781">
    <property type="entry name" value="GAF domain-like"/>
    <property type="match status" value="1"/>
</dbReference>
<dbReference type="PROSITE" id="PS51077">
    <property type="entry name" value="HTH_ICLR"/>
    <property type="match status" value="1"/>
</dbReference>
<dbReference type="EMBL" id="SOFM01000029">
    <property type="protein sequence ID" value="TFC03061.1"/>
    <property type="molecule type" value="Genomic_DNA"/>
</dbReference>
<dbReference type="RefSeq" id="WP_134509312.1">
    <property type="nucleotide sequence ID" value="NZ_SOFM01000029.1"/>
</dbReference>
<protein>
    <submittedName>
        <fullName evidence="6">IclR family transcriptional regulator</fullName>
    </submittedName>
</protein>
<dbReference type="Pfam" id="PF01614">
    <property type="entry name" value="IclR_C"/>
    <property type="match status" value="2"/>
</dbReference>
<dbReference type="InterPro" id="IPR014757">
    <property type="entry name" value="Tscrpt_reg_IclR_C"/>
</dbReference>
<dbReference type="SUPFAM" id="SSF46785">
    <property type="entry name" value="Winged helix' DNA-binding domain"/>
    <property type="match status" value="1"/>
</dbReference>
<keyword evidence="2" id="KW-0238">DNA-binding</keyword>
<dbReference type="InterPro" id="IPR036390">
    <property type="entry name" value="WH_DNA-bd_sf"/>
</dbReference>
<feature type="domain" description="HTH iclR-type" evidence="4">
    <location>
        <begin position="6"/>
        <end position="66"/>
    </location>
</feature>
<feature type="domain" description="IclR-ED" evidence="5">
    <location>
        <begin position="67"/>
        <end position="215"/>
    </location>
</feature>
<dbReference type="PANTHER" id="PTHR30136:SF35">
    <property type="entry name" value="HTH-TYPE TRANSCRIPTIONAL REGULATOR RV1719"/>
    <property type="match status" value="1"/>
</dbReference>
<name>A0A4R8W5G5_9MICO</name>
<dbReference type="GO" id="GO:0045892">
    <property type="term" value="P:negative regulation of DNA-templated transcription"/>
    <property type="evidence" value="ECO:0007669"/>
    <property type="project" value="TreeGrafter"/>
</dbReference>
<dbReference type="PROSITE" id="PS51078">
    <property type="entry name" value="ICLR_ED"/>
    <property type="match status" value="1"/>
</dbReference>
<dbReference type="SMART" id="SM00346">
    <property type="entry name" value="HTH_ICLR"/>
    <property type="match status" value="1"/>
</dbReference>
<dbReference type="Gene3D" id="1.10.10.10">
    <property type="entry name" value="Winged helix-like DNA-binding domain superfamily/Winged helix DNA-binding domain"/>
    <property type="match status" value="1"/>
</dbReference>
<dbReference type="InterPro" id="IPR005471">
    <property type="entry name" value="Tscrpt_reg_IclR_N"/>
</dbReference>
<evidence type="ECO:0000256" key="1">
    <source>
        <dbReference type="ARBA" id="ARBA00023015"/>
    </source>
</evidence>
<keyword evidence="7" id="KW-1185">Reference proteome</keyword>